<evidence type="ECO:0000313" key="1">
    <source>
        <dbReference type="EMBL" id="NES11375.1"/>
    </source>
</evidence>
<dbReference type="Proteomes" id="UP000471751">
    <property type="component" value="Unassembled WGS sequence"/>
</dbReference>
<dbReference type="InterPro" id="IPR006311">
    <property type="entry name" value="TAT_signal"/>
</dbReference>
<dbReference type="EMBL" id="JAAHBT010000242">
    <property type="protein sequence ID" value="NES11375.1"/>
    <property type="molecule type" value="Genomic_DNA"/>
</dbReference>
<dbReference type="Pfam" id="PF07586">
    <property type="entry name" value="HXXSHH"/>
    <property type="match status" value="1"/>
</dbReference>
<sequence length="463" mass="49977">MDMFKSRRRFLMQLAATGALLPLSRVGLAKMALLGESQQAKLKVVFFIVPDGLAVDSYSGAEHNGNGLWFPTPAGNSTRGLDLKNRDFTLDTSDFALNAVSQELAAYRDQSLYVRGFILGPGNGGHNGWNYALRDNQASKPSIDIILGDALPGTQPSHRSLFAGPHAGTDGTPWYVSWSAQGMRAPHQNPVRMYEAVFGAVSREARDSQARGAHVFDPVLADVREIQARLSGSQLQKLKDHLDAVEQVKADMDDAIPAVCEPLSLEDHPISSAAFRNQVQASHHKVVATALSCGVTRIATVQVGRSAESLNILDVSSTTNPHDCAHRYGGEEVWRGSRQWYVRQAKLFMDELAKHADPDVPADNLLKHTLVVLTSEMADGAPEHTRNMPLVLMGGASGLLKSGDGKGRFFDVRTQGDHSDWLGNYVSMQRVWASIAQAAGASVPYGGNVSPINGIFTNVVSGG</sequence>
<organism evidence="1 2">
    <name type="scientific">Pseudomonas laurentiana</name>
    <dbReference type="NCBI Taxonomy" id="2364649"/>
    <lineage>
        <taxon>Bacteria</taxon>
        <taxon>Pseudomonadati</taxon>
        <taxon>Pseudomonadota</taxon>
        <taxon>Gammaproteobacteria</taxon>
        <taxon>Pseudomonadales</taxon>
        <taxon>Pseudomonadaceae</taxon>
        <taxon>Pseudomonas</taxon>
    </lineage>
</organism>
<reference evidence="1 2" key="1">
    <citation type="submission" date="2020-02" db="EMBL/GenBank/DDBJ databases">
        <title>Broccoli isolated Pseudomonas sp.</title>
        <authorList>
            <person name="Fujikawa T."/>
            <person name="Sawada H."/>
        </authorList>
    </citation>
    <scope>NUCLEOTIDE SEQUENCE [LARGE SCALE GENOMIC DNA]</scope>
    <source>
        <strain evidence="1 2">JCM 32154</strain>
    </source>
</reference>
<name>A0A6I5RUF3_9PSED</name>
<comment type="caution">
    <text evidence="1">The sequence shown here is derived from an EMBL/GenBank/DDBJ whole genome shotgun (WGS) entry which is preliminary data.</text>
</comment>
<keyword evidence="2" id="KW-1185">Reference proteome</keyword>
<accession>A0A6I5RUF3</accession>
<gene>
    <name evidence="1" type="ORF">G3O07_19090</name>
</gene>
<proteinExistence type="predicted"/>
<dbReference type="PROSITE" id="PS51318">
    <property type="entry name" value="TAT"/>
    <property type="match status" value="1"/>
</dbReference>
<dbReference type="AlphaFoldDB" id="A0A6I5RUF3"/>
<protein>
    <submittedName>
        <fullName evidence="1">DUF1552 domain-containing protein</fullName>
    </submittedName>
</protein>
<dbReference type="RefSeq" id="WP_163938952.1">
    <property type="nucleotide sequence ID" value="NZ_BMQU01000002.1"/>
</dbReference>
<dbReference type="InterPro" id="IPR011447">
    <property type="entry name" value="DUF1552"/>
</dbReference>
<evidence type="ECO:0000313" key="2">
    <source>
        <dbReference type="Proteomes" id="UP000471751"/>
    </source>
</evidence>